<dbReference type="InterPro" id="IPR007197">
    <property type="entry name" value="rSAM"/>
</dbReference>
<evidence type="ECO:0000256" key="3">
    <source>
        <dbReference type="ARBA" id="ARBA00023004"/>
    </source>
</evidence>
<protein>
    <submittedName>
        <fullName evidence="6">Radical SAM protein</fullName>
    </submittedName>
</protein>
<keyword evidence="2" id="KW-0479">Metal-binding</keyword>
<keyword evidence="4" id="KW-0411">Iron-sulfur</keyword>
<evidence type="ECO:0000313" key="6">
    <source>
        <dbReference type="EMBL" id="QED26386.1"/>
    </source>
</evidence>
<dbReference type="PANTHER" id="PTHR43273">
    <property type="entry name" value="ANAEROBIC SULFATASE-MATURATING ENZYME HOMOLOG ASLB-RELATED"/>
    <property type="match status" value="1"/>
</dbReference>
<evidence type="ECO:0000256" key="5">
    <source>
        <dbReference type="ARBA" id="ARBA00023601"/>
    </source>
</evidence>
<comment type="similarity">
    <text evidence="5">Belongs to the radical SAM superfamily. Anaerobic sulfatase-maturating enzyme family.</text>
</comment>
<reference evidence="6 7" key="1">
    <citation type="submission" date="2019-08" db="EMBL/GenBank/DDBJ databases">
        <authorList>
            <person name="Liang Q."/>
        </authorList>
    </citation>
    <scope>NUCLEOTIDE SEQUENCE [LARGE SCALE GENOMIC DNA]</scope>
    <source>
        <strain evidence="6 7">V1718</strain>
    </source>
</reference>
<dbReference type="Proteomes" id="UP000321595">
    <property type="component" value="Chromosome"/>
</dbReference>
<evidence type="ECO:0000256" key="1">
    <source>
        <dbReference type="ARBA" id="ARBA00022691"/>
    </source>
</evidence>
<dbReference type="InterPro" id="IPR013785">
    <property type="entry name" value="Aldolase_TIM"/>
</dbReference>
<dbReference type="KEGG" id="bbae:FRD01_03800"/>
<dbReference type="SFLD" id="SFLDS00029">
    <property type="entry name" value="Radical_SAM"/>
    <property type="match status" value="1"/>
</dbReference>
<evidence type="ECO:0000313" key="7">
    <source>
        <dbReference type="Proteomes" id="UP000321595"/>
    </source>
</evidence>
<keyword evidence="3" id="KW-0408">Iron</keyword>
<dbReference type="PANTHER" id="PTHR43273:SF3">
    <property type="entry name" value="ANAEROBIC SULFATASE-MATURATING ENZYME HOMOLOG ASLB-RELATED"/>
    <property type="match status" value="1"/>
</dbReference>
<gene>
    <name evidence="6" type="ORF">FRD01_03800</name>
</gene>
<dbReference type="GO" id="GO:0046872">
    <property type="term" value="F:metal ion binding"/>
    <property type="evidence" value="ECO:0007669"/>
    <property type="project" value="UniProtKB-KW"/>
</dbReference>
<keyword evidence="7" id="KW-1185">Reference proteome</keyword>
<organism evidence="6 7">
    <name type="scientific">Microvenator marinus</name>
    <dbReference type="NCBI Taxonomy" id="2600177"/>
    <lineage>
        <taxon>Bacteria</taxon>
        <taxon>Deltaproteobacteria</taxon>
        <taxon>Bradymonadales</taxon>
        <taxon>Microvenatoraceae</taxon>
        <taxon>Microvenator</taxon>
    </lineage>
</organism>
<evidence type="ECO:0000256" key="2">
    <source>
        <dbReference type="ARBA" id="ARBA00022723"/>
    </source>
</evidence>
<evidence type="ECO:0000256" key="4">
    <source>
        <dbReference type="ARBA" id="ARBA00023014"/>
    </source>
</evidence>
<dbReference type="OrthoDB" id="9780503at2"/>
<dbReference type="NCBIfam" id="NF038073">
    <property type="entry name" value="rSAM_STM4011"/>
    <property type="match status" value="1"/>
</dbReference>
<keyword evidence="1" id="KW-0949">S-adenosyl-L-methionine</keyword>
<dbReference type="InterPro" id="IPR058240">
    <property type="entry name" value="rSAM_sf"/>
</dbReference>
<sequence>MKRWSILYRGSLSSCNYACDYCPFAKTSNTRSELAKDRDELERFVTWVEARPDQEIGVFFTPWGEALIRKYYREAMVRLSHLPNVWKVAIQTNFSTSTSWVKEANLQKVGFWMTWHPTQTSMERFVEKCFELDAIGASYSVGVVGFKEELENIQKLRSLLRPNRYLWINAFKRDPKYYRPEDIRAFEEIDPYFRLNTVYHPSLGGACQAGETSFSVDGNGDARRCHFIREPIGNIYDSSFASCLKPRSCTNQTCGCFIGYVHMDRLGLYDEFGDGILERIPRTFLPEHTKAPMMTRTSSIGAE</sequence>
<dbReference type="GO" id="GO:0016491">
    <property type="term" value="F:oxidoreductase activity"/>
    <property type="evidence" value="ECO:0007669"/>
    <property type="project" value="InterPro"/>
</dbReference>
<name>A0A5B8XRZ0_9DELT</name>
<dbReference type="InterPro" id="IPR023867">
    <property type="entry name" value="Sulphatase_maturase_rSAM"/>
</dbReference>
<dbReference type="RefSeq" id="WP_146957785.1">
    <property type="nucleotide sequence ID" value="NZ_CP042467.1"/>
</dbReference>
<dbReference type="EMBL" id="CP042467">
    <property type="protein sequence ID" value="QED26386.1"/>
    <property type="molecule type" value="Genomic_DNA"/>
</dbReference>
<proteinExistence type="inferred from homology"/>
<dbReference type="InterPro" id="IPR047771">
    <property type="entry name" value="Radical_SAM_STM4011-like"/>
</dbReference>
<dbReference type="CDD" id="cd01335">
    <property type="entry name" value="Radical_SAM"/>
    <property type="match status" value="1"/>
</dbReference>
<accession>A0A5B8XRZ0</accession>
<dbReference type="Gene3D" id="3.20.20.70">
    <property type="entry name" value="Aldolase class I"/>
    <property type="match status" value="1"/>
</dbReference>
<dbReference type="AlphaFoldDB" id="A0A5B8XRZ0"/>
<dbReference type="SUPFAM" id="SSF102114">
    <property type="entry name" value="Radical SAM enzymes"/>
    <property type="match status" value="1"/>
</dbReference>
<dbReference type="GO" id="GO:0051536">
    <property type="term" value="F:iron-sulfur cluster binding"/>
    <property type="evidence" value="ECO:0007669"/>
    <property type="project" value="UniProtKB-KW"/>
</dbReference>